<gene>
    <name evidence="2" type="ORF">BJ970_007273</name>
</gene>
<dbReference type="EMBL" id="JACHIW010000002">
    <property type="protein sequence ID" value="MBB5159674.1"/>
    <property type="molecule type" value="Genomic_DNA"/>
</dbReference>
<feature type="compositionally biased region" description="Basic and acidic residues" evidence="1">
    <location>
        <begin position="86"/>
        <end position="101"/>
    </location>
</feature>
<reference evidence="2 3" key="1">
    <citation type="submission" date="2020-08" db="EMBL/GenBank/DDBJ databases">
        <title>Sequencing the genomes of 1000 actinobacteria strains.</title>
        <authorList>
            <person name="Klenk H.-P."/>
        </authorList>
    </citation>
    <scope>NUCLEOTIDE SEQUENCE [LARGE SCALE GENOMIC DNA]</scope>
    <source>
        <strain evidence="2 3">DSM 45584</strain>
    </source>
</reference>
<sequence length="101" mass="10849">MSRTLSDRWAELGTAWHCTVNGDPVAVLHSPADVLTWMRTQAIKNGLDRSLLSDPTLTGGRRTAIKIVASHGETVQISGNGTTIRAEARHENGESGERLSG</sequence>
<dbReference type="AlphaFoldDB" id="A0A840QFQ9"/>
<dbReference type="Proteomes" id="UP000584374">
    <property type="component" value="Unassembled WGS sequence"/>
</dbReference>
<evidence type="ECO:0000256" key="1">
    <source>
        <dbReference type="SAM" id="MobiDB-lite"/>
    </source>
</evidence>
<keyword evidence="3" id="KW-1185">Reference proteome</keyword>
<evidence type="ECO:0000313" key="2">
    <source>
        <dbReference type="EMBL" id="MBB5159674.1"/>
    </source>
</evidence>
<comment type="caution">
    <text evidence="2">The sequence shown here is derived from an EMBL/GenBank/DDBJ whole genome shotgun (WGS) entry which is preliminary data.</text>
</comment>
<accession>A0A840QFQ9</accession>
<proteinExistence type="predicted"/>
<feature type="region of interest" description="Disordered" evidence="1">
    <location>
        <begin position="78"/>
        <end position="101"/>
    </location>
</feature>
<evidence type="ECO:0000313" key="3">
    <source>
        <dbReference type="Proteomes" id="UP000584374"/>
    </source>
</evidence>
<name>A0A840QFQ9_9PSEU</name>
<protein>
    <submittedName>
        <fullName evidence="2">Uncharacterized protein</fullName>
    </submittedName>
</protein>
<organism evidence="2 3">
    <name type="scientific">Saccharopolyspora phatthalungensis</name>
    <dbReference type="NCBI Taxonomy" id="664693"/>
    <lineage>
        <taxon>Bacteria</taxon>
        <taxon>Bacillati</taxon>
        <taxon>Actinomycetota</taxon>
        <taxon>Actinomycetes</taxon>
        <taxon>Pseudonocardiales</taxon>
        <taxon>Pseudonocardiaceae</taxon>
        <taxon>Saccharopolyspora</taxon>
    </lineage>
</organism>